<proteinExistence type="predicted"/>
<evidence type="ECO:0000313" key="2">
    <source>
        <dbReference type="Proteomes" id="UP000623067"/>
    </source>
</evidence>
<reference evidence="1" key="2">
    <citation type="submission" date="2020-09" db="EMBL/GenBank/DDBJ databases">
        <authorList>
            <person name="Sun Q."/>
            <person name="Zhou Y."/>
        </authorList>
    </citation>
    <scope>NUCLEOTIDE SEQUENCE</scope>
    <source>
        <strain evidence="1">CGMCC 1.15330</strain>
    </source>
</reference>
<evidence type="ECO:0000313" key="1">
    <source>
        <dbReference type="EMBL" id="GGB21335.1"/>
    </source>
</evidence>
<dbReference type="AlphaFoldDB" id="A0A916WQY9"/>
<accession>A0A916WQY9</accession>
<sequence>MTKVREPATIEDTLMTVLGQLKIKEAAALLGRSAAYLQATTDPDKREQLSVRDLEQLDLAHHAKFGLGFPLYEALGRRLATSRAERFADAAEIGRRGAALARENGEAVTALLEAALVTGDRKRVEEALRQTEDVHREATSTMACLRAYLDRGAGTATAPDTS</sequence>
<protein>
    <submittedName>
        <fullName evidence="1">Uncharacterized protein</fullName>
    </submittedName>
</protein>
<dbReference type="EMBL" id="BMIH01000001">
    <property type="protein sequence ID" value="GGB21335.1"/>
    <property type="molecule type" value="Genomic_DNA"/>
</dbReference>
<reference evidence="1" key="1">
    <citation type="journal article" date="2014" name="Int. J. Syst. Evol. Microbiol.">
        <title>Complete genome sequence of Corynebacterium casei LMG S-19264T (=DSM 44701T), isolated from a smear-ripened cheese.</title>
        <authorList>
            <consortium name="US DOE Joint Genome Institute (JGI-PGF)"/>
            <person name="Walter F."/>
            <person name="Albersmeier A."/>
            <person name="Kalinowski J."/>
            <person name="Ruckert C."/>
        </authorList>
    </citation>
    <scope>NUCLEOTIDE SEQUENCE</scope>
    <source>
        <strain evidence="1">CGMCC 1.15330</strain>
    </source>
</reference>
<name>A0A916WQY9_9SPHN</name>
<gene>
    <name evidence="1" type="ORF">GCM10011380_08620</name>
</gene>
<organism evidence="1 2">
    <name type="scientific">Sphingomonas metalli</name>
    <dbReference type="NCBI Taxonomy" id="1779358"/>
    <lineage>
        <taxon>Bacteria</taxon>
        <taxon>Pseudomonadati</taxon>
        <taxon>Pseudomonadota</taxon>
        <taxon>Alphaproteobacteria</taxon>
        <taxon>Sphingomonadales</taxon>
        <taxon>Sphingomonadaceae</taxon>
        <taxon>Sphingomonas</taxon>
    </lineage>
</organism>
<dbReference type="Proteomes" id="UP000623067">
    <property type="component" value="Unassembled WGS sequence"/>
</dbReference>
<keyword evidence="2" id="KW-1185">Reference proteome</keyword>
<comment type="caution">
    <text evidence="1">The sequence shown here is derived from an EMBL/GenBank/DDBJ whole genome shotgun (WGS) entry which is preliminary data.</text>
</comment>